<dbReference type="Gene3D" id="3.90.120.10">
    <property type="entry name" value="DNA Methylase, subunit A, domain 2"/>
    <property type="match status" value="1"/>
</dbReference>
<dbReference type="InterPro" id="IPR029063">
    <property type="entry name" value="SAM-dependent_MTases_sf"/>
</dbReference>
<dbReference type="GO" id="GO:0008168">
    <property type="term" value="F:methyltransferase activity"/>
    <property type="evidence" value="ECO:0007669"/>
    <property type="project" value="UniProtKB-KW"/>
</dbReference>
<protein>
    <recommendedName>
        <fullName evidence="8">Cytosine-specific methyltransferase</fullName>
        <ecNumber evidence="8">2.1.1.37</ecNumber>
    </recommendedName>
</protein>
<evidence type="ECO:0000313" key="10">
    <source>
        <dbReference type="Proteomes" id="UP001156318"/>
    </source>
</evidence>
<keyword evidence="2 6" id="KW-0808">Transferase</keyword>
<dbReference type="EMBL" id="CP074352">
    <property type="protein sequence ID" value="UYU33879.1"/>
    <property type="molecule type" value="Genomic_DNA"/>
</dbReference>
<evidence type="ECO:0000256" key="6">
    <source>
        <dbReference type="PROSITE-ProRule" id="PRU01016"/>
    </source>
</evidence>
<dbReference type="PANTHER" id="PTHR10629:SF52">
    <property type="entry name" value="DNA (CYTOSINE-5)-METHYLTRANSFERASE 1"/>
    <property type="match status" value="1"/>
</dbReference>
<keyword evidence="10" id="KW-1185">Reference proteome</keyword>
<keyword evidence="3 6" id="KW-0949">S-adenosyl-L-methionine</keyword>
<accession>A0ABY6JLA1</accession>
<dbReference type="PROSITE" id="PS00094">
    <property type="entry name" value="C5_MTASE_1"/>
    <property type="match status" value="1"/>
</dbReference>
<feature type="active site" evidence="6">
    <location>
        <position position="79"/>
    </location>
</feature>
<dbReference type="GO" id="GO:0032259">
    <property type="term" value="P:methylation"/>
    <property type="evidence" value="ECO:0007669"/>
    <property type="project" value="UniProtKB-KW"/>
</dbReference>
<dbReference type="InterPro" id="IPR018117">
    <property type="entry name" value="C5_DNA_meth_AS"/>
</dbReference>
<dbReference type="PROSITE" id="PS51679">
    <property type="entry name" value="SAM_MT_C5"/>
    <property type="match status" value="1"/>
</dbReference>
<dbReference type="SUPFAM" id="SSF53335">
    <property type="entry name" value="S-adenosyl-L-methionine-dependent methyltransferases"/>
    <property type="match status" value="1"/>
</dbReference>
<evidence type="ECO:0000256" key="8">
    <source>
        <dbReference type="RuleBase" id="RU000417"/>
    </source>
</evidence>
<dbReference type="InterPro" id="IPR031303">
    <property type="entry name" value="C5_meth_CS"/>
</dbReference>
<dbReference type="RefSeq" id="WP_264386201.1">
    <property type="nucleotide sequence ID" value="NZ_CP074352.1"/>
</dbReference>
<dbReference type="InterPro" id="IPR050390">
    <property type="entry name" value="C5-Methyltransferase"/>
</dbReference>
<name>A0ABY6JLA1_9ENTR</name>
<gene>
    <name evidence="9" type="ORF">KFZ77_14915</name>
</gene>
<evidence type="ECO:0000256" key="2">
    <source>
        <dbReference type="ARBA" id="ARBA00022679"/>
    </source>
</evidence>
<dbReference type="PANTHER" id="PTHR10629">
    <property type="entry name" value="CYTOSINE-SPECIFIC METHYLTRANSFERASE"/>
    <property type="match status" value="1"/>
</dbReference>
<dbReference type="InterPro" id="IPR001525">
    <property type="entry name" value="C5_MeTfrase"/>
</dbReference>
<evidence type="ECO:0000256" key="3">
    <source>
        <dbReference type="ARBA" id="ARBA00022691"/>
    </source>
</evidence>
<keyword evidence="1 6" id="KW-0489">Methyltransferase</keyword>
<comment type="similarity">
    <text evidence="6 7">Belongs to the class I-like SAM-binding methyltransferase superfamily. C5-methyltransferase family.</text>
</comment>
<dbReference type="Gene3D" id="3.40.50.150">
    <property type="entry name" value="Vaccinia Virus protein VP39"/>
    <property type="match status" value="1"/>
</dbReference>
<sequence>MTVKVIDLFCGAGGLTHGLQLAGLDVVAGIDLEGECRFPYEKNNNSVFIEQDIAKVTKEQLLELYGDSSVKVLAGCAPCQPFSKYTQGKDKAEDKKWPLLYEFERLIREVSPEIVTMENVPDVTKHKVYDDFYNSLIGLGYQVWASRVDCVEYGIPQSRARHVLLASKLGKIELVKSENFPRKTVADVIRDLPPLESGEADPRDFLHRASKLSPINKKRIIHSVPGGTWKDWPEELVAACHLKSSGKGYGSVYGRMSWDKPSPTITTLCYGFGNGRFGHPEQNRAISLREAALLQTFPMNYSFVEDNSKFNMRNIGKMIGNAVPVELGRVIGHAIKNHLN</sequence>
<comment type="catalytic activity">
    <reaction evidence="5 8">
        <text>a 2'-deoxycytidine in DNA + S-adenosyl-L-methionine = a 5-methyl-2'-deoxycytidine in DNA + S-adenosyl-L-homocysteine + H(+)</text>
        <dbReference type="Rhea" id="RHEA:13681"/>
        <dbReference type="Rhea" id="RHEA-COMP:11369"/>
        <dbReference type="Rhea" id="RHEA-COMP:11370"/>
        <dbReference type="ChEBI" id="CHEBI:15378"/>
        <dbReference type="ChEBI" id="CHEBI:57856"/>
        <dbReference type="ChEBI" id="CHEBI:59789"/>
        <dbReference type="ChEBI" id="CHEBI:85452"/>
        <dbReference type="ChEBI" id="CHEBI:85454"/>
        <dbReference type="EC" id="2.1.1.37"/>
    </reaction>
</comment>
<dbReference type="PROSITE" id="PS00095">
    <property type="entry name" value="C5_MTASE_2"/>
    <property type="match status" value="1"/>
</dbReference>
<evidence type="ECO:0000256" key="5">
    <source>
        <dbReference type="ARBA" id="ARBA00047422"/>
    </source>
</evidence>
<dbReference type="Proteomes" id="UP001156318">
    <property type="component" value="Chromosome"/>
</dbReference>
<dbReference type="EC" id="2.1.1.37" evidence="8"/>
<evidence type="ECO:0000256" key="7">
    <source>
        <dbReference type="RuleBase" id="RU000416"/>
    </source>
</evidence>
<organism evidence="9 10">
    <name type="scientific">Siccibacter colletis</name>
    <dbReference type="NCBI Taxonomy" id="1505757"/>
    <lineage>
        <taxon>Bacteria</taxon>
        <taxon>Pseudomonadati</taxon>
        <taxon>Pseudomonadota</taxon>
        <taxon>Gammaproteobacteria</taxon>
        <taxon>Enterobacterales</taxon>
        <taxon>Enterobacteriaceae</taxon>
        <taxon>Siccibacter</taxon>
    </lineage>
</organism>
<evidence type="ECO:0000256" key="4">
    <source>
        <dbReference type="ARBA" id="ARBA00022747"/>
    </source>
</evidence>
<keyword evidence="4" id="KW-0680">Restriction system</keyword>
<evidence type="ECO:0000313" key="9">
    <source>
        <dbReference type="EMBL" id="UYU33879.1"/>
    </source>
</evidence>
<dbReference type="PRINTS" id="PR00105">
    <property type="entry name" value="C5METTRFRASE"/>
</dbReference>
<proteinExistence type="inferred from homology"/>
<reference evidence="9 10" key="1">
    <citation type="submission" date="2021-05" db="EMBL/GenBank/DDBJ databases">
        <title>Isolation, identification, and the growth promoting effects of Pantoea dispersa strain YSD J2 from the aboveground leaves of Cyperus esculentus L.Var. Sativus.</title>
        <authorList>
            <person name="Wang S."/>
            <person name="Tang X.M."/>
            <person name="Huang Y.N."/>
        </authorList>
    </citation>
    <scope>NUCLEOTIDE SEQUENCE [LARGE SCALE GENOMIC DNA]</scope>
    <source>
        <strain evidence="10">YSD YN2</strain>
    </source>
</reference>
<dbReference type="NCBIfam" id="TIGR00675">
    <property type="entry name" value="dcm"/>
    <property type="match status" value="1"/>
</dbReference>
<evidence type="ECO:0000256" key="1">
    <source>
        <dbReference type="ARBA" id="ARBA00022603"/>
    </source>
</evidence>
<dbReference type="Pfam" id="PF00145">
    <property type="entry name" value="DNA_methylase"/>
    <property type="match status" value="1"/>
</dbReference>